<keyword evidence="3" id="KW-0804">Transcription</keyword>
<dbReference type="InterPro" id="IPR036271">
    <property type="entry name" value="Tet_transcr_reg_TetR-rel_C_sf"/>
</dbReference>
<dbReference type="SUPFAM" id="SSF46689">
    <property type="entry name" value="Homeodomain-like"/>
    <property type="match status" value="1"/>
</dbReference>
<sequence>MQKKVSSQPRARPRADKERNRARLIAAAKQVFAARGAAASLEQVASEAGVGIGTLYRHFPKRDVLLEAVYRQETDTLVDAADRLMAQQEPVEALREWLLLFVDFIDTKRDMADALNTLIGGPEPLYSGTPSHLASSIEALVDGAIKTGTFRIDIEPLDLLRAIAGVANIRPGQNWKPSAIRMVDLLIRGMQIER</sequence>
<dbReference type="PANTHER" id="PTHR30055:SF234">
    <property type="entry name" value="HTH-TYPE TRANSCRIPTIONAL REGULATOR BETI"/>
    <property type="match status" value="1"/>
</dbReference>
<dbReference type="EMBL" id="VTPX01000001">
    <property type="protein sequence ID" value="KAA0020647.1"/>
    <property type="molecule type" value="Genomic_DNA"/>
</dbReference>
<dbReference type="PANTHER" id="PTHR30055">
    <property type="entry name" value="HTH-TYPE TRANSCRIPTIONAL REGULATOR RUTR"/>
    <property type="match status" value="1"/>
</dbReference>
<dbReference type="InterPro" id="IPR009057">
    <property type="entry name" value="Homeodomain-like_sf"/>
</dbReference>
<reference evidence="6 7" key="1">
    <citation type="submission" date="2019-08" db="EMBL/GenBank/DDBJ databases">
        <title>Bioinformatics analysis of the strain L3 and L5.</title>
        <authorList>
            <person name="Li X."/>
        </authorList>
    </citation>
    <scope>NUCLEOTIDE SEQUENCE [LARGE SCALE GENOMIC DNA]</scope>
    <source>
        <strain evidence="6 7">L3</strain>
    </source>
</reference>
<dbReference type="SUPFAM" id="SSF48498">
    <property type="entry name" value="Tetracyclin repressor-like, C-terminal domain"/>
    <property type="match status" value="1"/>
</dbReference>
<evidence type="ECO:0000256" key="2">
    <source>
        <dbReference type="ARBA" id="ARBA00023125"/>
    </source>
</evidence>
<evidence type="ECO:0000256" key="4">
    <source>
        <dbReference type="PROSITE-ProRule" id="PRU00335"/>
    </source>
</evidence>
<protein>
    <submittedName>
        <fullName evidence="6">TetR/AcrR family transcriptional regulator</fullName>
    </submittedName>
</protein>
<proteinExistence type="predicted"/>
<dbReference type="GO" id="GO:0000976">
    <property type="term" value="F:transcription cis-regulatory region binding"/>
    <property type="evidence" value="ECO:0007669"/>
    <property type="project" value="TreeGrafter"/>
</dbReference>
<dbReference type="Gene3D" id="1.10.357.10">
    <property type="entry name" value="Tetracycline Repressor, domain 2"/>
    <property type="match status" value="1"/>
</dbReference>
<evidence type="ECO:0000256" key="3">
    <source>
        <dbReference type="ARBA" id="ARBA00023163"/>
    </source>
</evidence>
<organism evidence="6 7">
    <name type="scientific">Salinicola corii</name>
    <dbReference type="NCBI Taxonomy" id="2606937"/>
    <lineage>
        <taxon>Bacteria</taxon>
        <taxon>Pseudomonadati</taxon>
        <taxon>Pseudomonadota</taxon>
        <taxon>Gammaproteobacteria</taxon>
        <taxon>Oceanospirillales</taxon>
        <taxon>Halomonadaceae</taxon>
        <taxon>Salinicola</taxon>
    </lineage>
</organism>
<name>A0A640WJ91_9GAMM</name>
<dbReference type="InterPro" id="IPR050109">
    <property type="entry name" value="HTH-type_TetR-like_transc_reg"/>
</dbReference>
<feature type="domain" description="HTH tetR-type" evidence="5">
    <location>
        <begin position="18"/>
        <end position="77"/>
    </location>
</feature>
<dbReference type="InterPro" id="IPR049445">
    <property type="entry name" value="TetR_SbtR-like_C"/>
</dbReference>
<gene>
    <name evidence="6" type="ORF">F0A16_02315</name>
</gene>
<keyword evidence="2 4" id="KW-0238">DNA-binding</keyword>
<dbReference type="InterPro" id="IPR001647">
    <property type="entry name" value="HTH_TetR"/>
</dbReference>
<keyword evidence="1" id="KW-0805">Transcription regulation</keyword>
<evidence type="ECO:0000313" key="7">
    <source>
        <dbReference type="Proteomes" id="UP000466024"/>
    </source>
</evidence>
<evidence type="ECO:0000256" key="1">
    <source>
        <dbReference type="ARBA" id="ARBA00023015"/>
    </source>
</evidence>
<dbReference type="Pfam" id="PF21597">
    <property type="entry name" value="TetR_C_43"/>
    <property type="match status" value="1"/>
</dbReference>
<comment type="caution">
    <text evidence="6">The sequence shown here is derived from an EMBL/GenBank/DDBJ whole genome shotgun (WGS) entry which is preliminary data.</text>
</comment>
<evidence type="ECO:0000259" key="5">
    <source>
        <dbReference type="PROSITE" id="PS50977"/>
    </source>
</evidence>
<keyword evidence="7" id="KW-1185">Reference proteome</keyword>
<dbReference type="PROSITE" id="PS50977">
    <property type="entry name" value="HTH_TETR_2"/>
    <property type="match status" value="1"/>
</dbReference>
<dbReference type="Proteomes" id="UP000466024">
    <property type="component" value="Unassembled WGS sequence"/>
</dbReference>
<dbReference type="AlphaFoldDB" id="A0A640WJ91"/>
<evidence type="ECO:0000313" key="6">
    <source>
        <dbReference type="EMBL" id="KAA0020647.1"/>
    </source>
</evidence>
<feature type="DNA-binding region" description="H-T-H motif" evidence="4">
    <location>
        <begin position="40"/>
        <end position="59"/>
    </location>
</feature>
<accession>A0A640WJ91</accession>
<dbReference type="GO" id="GO:0003700">
    <property type="term" value="F:DNA-binding transcription factor activity"/>
    <property type="evidence" value="ECO:0007669"/>
    <property type="project" value="TreeGrafter"/>
</dbReference>
<dbReference type="Pfam" id="PF00440">
    <property type="entry name" value="TetR_N"/>
    <property type="match status" value="1"/>
</dbReference>
<dbReference type="PRINTS" id="PR00455">
    <property type="entry name" value="HTHTETR"/>
</dbReference>
<dbReference type="RefSeq" id="WP_149433766.1">
    <property type="nucleotide sequence ID" value="NZ_VTPX01000001.1"/>
</dbReference>